<feature type="domain" description="Cathepsin propeptide inhibitor" evidence="10">
    <location>
        <begin position="45"/>
        <end position="104"/>
    </location>
</feature>
<dbReference type="GO" id="GO:0008234">
    <property type="term" value="F:cysteine-type peptidase activity"/>
    <property type="evidence" value="ECO:0007669"/>
    <property type="project" value="UniProtKB-KW"/>
</dbReference>
<name>A0A218VTH3_PUNGR</name>
<dbReference type="GO" id="GO:0006508">
    <property type="term" value="P:proteolysis"/>
    <property type="evidence" value="ECO:0007669"/>
    <property type="project" value="UniProtKB-KW"/>
</dbReference>
<evidence type="ECO:0000256" key="1">
    <source>
        <dbReference type="ARBA" id="ARBA00008455"/>
    </source>
</evidence>
<evidence type="ECO:0000256" key="4">
    <source>
        <dbReference type="ARBA" id="ARBA00022801"/>
    </source>
</evidence>
<evidence type="ECO:0000259" key="9">
    <source>
        <dbReference type="SMART" id="SM00645"/>
    </source>
</evidence>
<dbReference type="InterPro" id="IPR013128">
    <property type="entry name" value="Peptidase_C1A"/>
</dbReference>
<comment type="similarity">
    <text evidence="1">Belongs to the peptidase C1 family.</text>
</comment>
<dbReference type="PANTHER" id="PTHR12411">
    <property type="entry name" value="CYSTEINE PROTEASE FAMILY C1-RELATED"/>
    <property type="match status" value="1"/>
</dbReference>
<dbReference type="PROSITE" id="PS00139">
    <property type="entry name" value="THIOL_PROTEASE_CYS"/>
    <property type="match status" value="1"/>
</dbReference>
<dbReference type="CDD" id="cd02248">
    <property type="entry name" value="Peptidase_C1A"/>
    <property type="match status" value="1"/>
</dbReference>
<evidence type="ECO:0000313" key="12">
    <source>
        <dbReference type="Proteomes" id="UP000197138"/>
    </source>
</evidence>
<feature type="domain" description="Peptidase C1A papain C-terminal" evidence="9">
    <location>
        <begin position="134"/>
        <end position="350"/>
    </location>
</feature>
<evidence type="ECO:0000256" key="8">
    <source>
        <dbReference type="SAM" id="Phobius"/>
    </source>
</evidence>
<dbReference type="EMBL" id="MTKT01005977">
    <property type="protein sequence ID" value="OWM63488.1"/>
    <property type="molecule type" value="Genomic_DNA"/>
</dbReference>
<evidence type="ECO:0000259" key="10">
    <source>
        <dbReference type="SMART" id="SM00848"/>
    </source>
</evidence>
<evidence type="ECO:0000256" key="5">
    <source>
        <dbReference type="ARBA" id="ARBA00022807"/>
    </source>
</evidence>
<dbReference type="InterPro" id="IPR025661">
    <property type="entry name" value="Pept_asp_AS"/>
</dbReference>
<keyword evidence="8" id="KW-0812">Transmembrane</keyword>
<reference evidence="12" key="1">
    <citation type="journal article" date="2017" name="Plant J.">
        <title>The pomegranate (Punica granatum L.) genome and the genomics of punicalagin biosynthesis.</title>
        <authorList>
            <person name="Qin G."/>
            <person name="Xu C."/>
            <person name="Ming R."/>
            <person name="Tang H."/>
            <person name="Guyot R."/>
            <person name="Kramer E.M."/>
            <person name="Hu Y."/>
            <person name="Yi X."/>
            <person name="Qi Y."/>
            <person name="Xu X."/>
            <person name="Gao Z."/>
            <person name="Pan H."/>
            <person name="Jian J."/>
            <person name="Tian Y."/>
            <person name="Yue Z."/>
            <person name="Xu Y."/>
        </authorList>
    </citation>
    <scope>NUCLEOTIDE SEQUENCE [LARGE SCALE GENOMIC DNA]</scope>
    <source>
        <strain evidence="12">cv. Dabenzi</strain>
    </source>
</reference>
<dbReference type="PROSITE" id="PS00639">
    <property type="entry name" value="THIOL_PROTEASE_HIS"/>
    <property type="match status" value="1"/>
</dbReference>
<comment type="caution">
    <text evidence="11">The sequence shown here is derived from an EMBL/GenBank/DDBJ whole genome shotgun (WGS) entry which is preliminary data.</text>
</comment>
<protein>
    <recommendedName>
        <fullName evidence="13">Senescence-specific cysteine protease SAG39-like</fullName>
    </recommendedName>
</protein>
<evidence type="ECO:0000256" key="6">
    <source>
        <dbReference type="ARBA" id="ARBA00023145"/>
    </source>
</evidence>
<evidence type="ECO:0000256" key="2">
    <source>
        <dbReference type="ARBA" id="ARBA00022670"/>
    </source>
</evidence>
<dbReference type="PRINTS" id="PR00705">
    <property type="entry name" value="PAPAIN"/>
</dbReference>
<dbReference type="Pfam" id="PF00112">
    <property type="entry name" value="Peptidase_C1"/>
    <property type="match status" value="1"/>
</dbReference>
<dbReference type="InterPro" id="IPR039417">
    <property type="entry name" value="Peptidase_C1A_papain-like"/>
</dbReference>
<keyword evidence="6" id="KW-0865">Zymogen</keyword>
<dbReference type="SMART" id="SM00848">
    <property type="entry name" value="Inhibitor_I29"/>
    <property type="match status" value="1"/>
</dbReference>
<dbReference type="SUPFAM" id="SSF54001">
    <property type="entry name" value="Cysteine proteinases"/>
    <property type="match status" value="1"/>
</dbReference>
<dbReference type="SMART" id="SM00645">
    <property type="entry name" value="Pept_C1"/>
    <property type="match status" value="1"/>
</dbReference>
<organism evidence="11 12">
    <name type="scientific">Punica granatum</name>
    <name type="common">Pomegranate</name>
    <dbReference type="NCBI Taxonomy" id="22663"/>
    <lineage>
        <taxon>Eukaryota</taxon>
        <taxon>Viridiplantae</taxon>
        <taxon>Streptophyta</taxon>
        <taxon>Embryophyta</taxon>
        <taxon>Tracheophyta</taxon>
        <taxon>Spermatophyta</taxon>
        <taxon>Magnoliopsida</taxon>
        <taxon>eudicotyledons</taxon>
        <taxon>Gunneridae</taxon>
        <taxon>Pentapetalae</taxon>
        <taxon>rosids</taxon>
        <taxon>malvids</taxon>
        <taxon>Myrtales</taxon>
        <taxon>Lythraceae</taxon>
        <taxon>Punica</taxon>
    </lineage>
</organism>
<proteinExistence type="inferred from homology"/>
<keyword evidence="2" id="KW-0645">Protease</keyword>
<keyword evidence="8" id="KW-1133">Transmembrane helix</keyword>
<dbReference type="InterPro" id="IPR038765">
    <property type="entry name" value="Papain-like_cys_pep_sf"/>
</dbReference>
<evidence type="ECO:0000256" key="7">
    <source>
        <dbReference type="ARBA" id="ARBA00023157"/>
    </source>
</evidence>
<dbReference type="InterPro" id="IPR025660">
    <property type="entry name" value="Pept_his_AS"/>
</dbReference>
<dbReference type="InterPro" id="IPR000668">
    <property type="entry name" value="Peptidase_C1A_C"/>
</dbReference>
<dbReference type="InterPro" id="IPR013201">
    <property type="entry name" value="Prot_inhib_I29"/>
</dbReference>
<gene>
    <name evidence="11" type="ORF">CDL15_Pgr026248</name>
</gene>
<keyword evidence="8" id="KW-0472">Membrane</keyword>
<keyword evidence="3" id="KW-0732">Signal</keyword>
<sequence>MASQSINLPVANYFTITLFILFIHASSRVFSRPILTEDEHMLKKHEEWMGLHGRVYKDIAEKDIRFKIFRENVKLIDTFNNNNSKGSDIKLGVNKFADLTNEEFRATYTGYKRKATNMSNLEAKPFRYANFTAAPTSLDWRAKKAVTSVKDQGDCGCCWAFSAVGATEGITMLKTGKLLSLSTQELVDCDTSENEGCEGGLMDYAFNFIKRNGGLTIEANYPYEGTDGKCNSKEAGNKAAKITGYEDVPANSEKALLQAVANQPVSVALEGGGFTFQFYSSGVFTGSCGTELDHAVTAVGYGVTSGGTKYWLLKNSWGTGWGEKGYMRIQRDVSSKAGLCGLAMLASYPTA</sequence>
<dbReference type="InterPro" id="IPR000169">
    <property type="entry name" value="Pept_cys_AS"/>
</dbReference>
<dbReference type="PROSITE" id="PS00640">
    <property type="entry name" value="THIOL_PROTEASE_ASN"/>
    <property type="match status" value="1"/>
</dbReference>
<dbReference type="Pfam" id="PF08246">
    <property type="entry name" value="Inhibitor_I29"/>
    <property type="match status" value="1"/>
</dbReference>
<dbReference type="Gene3D" id="3.90.70.10">
    <property type="entry name" value="Cysteine proteinases"/>
    <property type="match status" value="1"/>
</dbReference>
<evidence type="ECO:0008006" key="13">
    <source>
        <dbReference type="Google" id="ProtNLM"/>
    </source>
</evidence>
<keyword evidence="4" id="KW-0378">Hydrolase</keyword>
<keyword evidence="5" id="KW-0788">Thiol protease</keyword>
<evidence type="ECO:0000256" key="3">
    <source>
        <dbReference type="ARBA" id="ARBA00022729"/>
    </source>
</evidence>
<dbReference type="Proteomes" id="UP000197138">
    <property type="component" value="Unassembled WGS sequence"/>
</dbReference>
<keyword evidence="7" id="KW-1015">Disulfide bond</keyword>
<dbReference type="FunFam" id="3.90.70.10:FF:000023">
    <property type="entry name" value="Senescence-specific cysteine protease SAG39"/>
    <property type="match status" value="1"/>
</dbReference>
<accession>A0A218VTH3</accession>
<evidence type="ECO:0000313" key="11">
    <source>
        <dbReference type="EMBL" id="OWM63488.1"/>
    </source>
</evidence>
<dbReference type="AlphaFoldDB" id="A0A218VTH3"/>
<feature type="transmembrane region" description="Helical" evidence="8">
    <location>
        <begin position="6"/>
        <end position="25"/>
    </location>
</feature>